<reference evidence="16" key="1">
    <citation type="submission" date="2025-08" db="UniProtKB">
        <authorList>
            <consortium name="RefSeq"/>
        </authorList>
    </citation>
    <scope>IDENTIFICATION</scope>
</reference>
<dbReference type="Pfam" id="PF00096">
    <property type="entry name" value="zf-C2H2"/>
    <property type="match status" value="4"/>
</dbReference>
<keyword evidence="5 11" id="KW-0863">Zinc-finger</keyword>
<dbReference type="PANTHER" id="PTHR16515:SF49">
    <property type="entry name" value="GASTRULA ZINC FINGER PROTEIN XLCGF49.1-LIKE-RELATED"/>
    <property type="match status" value="1"/>
</dbReference>
<comment type="similarity">
    <text evidence="2">Belongs to the krueppel C2H2-type zinc-finger protein family.</text>
</comment>
<dbReference type="GO" id="GO:0010468">
    <property type="term" value="P:regulation of gene expression"/>
    <property type="evidence" value="ECO:0007669"/>
    <property type="project" value="TreeGrafter"/>
</dbReference>
<keyword evidence="10" id="KW-0539">Nucleus</keyword>
<keyword evidence="3 12" id="KW-0479">Metal-binding</keyword>
<feature type="binding site" evidence="12">
    <location>
        <position position="88"/>
    </location>
    <ligand>
        <name>Zn(2+)</name>
        <dbReference type="ChEBI" id="CHEBI:29105"/>
    </ligand>
</feature>
<feature type="region of interest" description="Disordered" evidence="13">
    <location>
        <begin position="180"/>
        <end position="202"/>
    </location>
</feature>
<dbReference type="SMART" id="SM00355">
    <property type="entry name" value="ZnF_C2H2"/>
    <property type="match status" value="5"/>
</dbReference>
<dbReference type="InterPro" id="IPR012934">
    <property type="entry name" value="Znf_AD"/>
</dbReference>
<dbReference type="GO" id="GO:0008270">
    <property type="term" value="F:zinc ion binding"/>
    <property type="evidence" value="ECO:0007669"/>
    <property type="project" value="UniProtKB-UniRule"/>
</dbReference>
<keyword evidence="7" id="KW-0805">Transcription regulation</keyword>
<evidence type="ECO:0000256" key="5">
    <source>
        <dbReference type="ARBA" id="ARBA00022771"/>
    </source>
</evidence>
<dbReference type="SUPFAM" id="SSF57716">
    <property type="entry name" value="Glucocorticoid receptor-like (DNA-binding domain)"/>
    <property type="match status" value="1"/>
</dbReference>
<dbReference type="RefSeq" id="XP_016976325.2">
    <property type="nucleotide sequence ID" value="XM_017120836.2"/>
</dbReference>
<dbReference type="GO" id="GO:1990837">
    <property type="term" value="F:sequence-specific double-stranded DNA binding"/>
    <property type="evidence" value="ECO:0007669"/>
    <property type="project" value="UniProtKB-ARBA"/>
</dbReference>
<dbReference type="FunFam" id="3.30.160.60:FF:000325">
    <property type="entry name" value="ZFP90 zinc finger protein"/>
    <property type="match status" value="1"/>
</dbReference>
<feature type="domain" description="C2H2-type" evidence="14">
    <location>
        <begin position="293"/>
        <end position="320"/>
    </location>
</feature>
<dbReference type="AlphaFoldDB" id="A0A6P4EE02"/>
<dbReference type="RefSeq" id="XP_016976325.1">
    <property type="nucleotide sequence ID" value="XM_017120836.1"/>
</dbReference>
<dbReference type="PROSITE" id="PS00028">
    <property type="entry name" value="ZINC_FINGER_C2H2_1"/>
    <property type="match status" value="5"/>
</dbReference>
<dbReference type="SMART" id="SM00868">
    <property type="entry name" value="zf-AD"/>
    <property type="match status" value="1"/>
</dbReference>
<feature type="domain" description="ZAD" evidence="15">
    <location>
        <begin position="41"/>
        <end position="112"/>
    </location>
</feature>
<dbReference type="FunFam" id="3.30.160.60:FF:000303">
    <property type="entry name" value="Zinc finger protein 41"/>
    <property type="match status" value="1"/>
</dbReference>
<evidence type="ECO:0000256" key="11">
    <source>
        <dbReference type="PROSITE-ProRule" id="PRU00042"/>
    </source>
</evidence>
<dbReference type="Gene3D" id="3.30.160.60">
    <property type="entry name" value="Classic Zinc Finger"/>
    <property type="match status" value="5"/>
</dbReference>
<evidence type="ECO:0000256" key="2">
    <source>
        <dbReference type="ARBA" id="ARBA00006991"/>
    </source>
</evidence>
<evidence type="ECO:0000259" key="14">
    <source>
        <dbReference type="PROSITE" id="PS50157"/>
    </source>
</evidence>
<dbReference type="Pfam" id="PF07776">
    <property type="entry name" value="zf-AD"/>
    <property type="match status" value="1"/>
</dbReference>
<evidence type="ECO:0000256" key="12">
    <source>
        <dbReference type="PROSITE-ProRule" id="PRU01263"/>
    </source>
</evidence>
<evidence type="ECO:0000259" key="15">
    <source>
        <dbReference type="PROSITE" id="PS51915"/>
    </source>
</evidence>
<dbReference type="InterPro" id="IPR036236">
    <property type="entry name" value="Znf_C2H2_sf"/>
</dbReference>
<dbReference type="InterPro" id="IPR050331">
    <property type="entry name" value="Zinc_finger"/>
</dbReference>
<dbReference type="SUPFAM" id="SSF57667">
    <property type="entry name" value="beta-beta-alpha zinc fingers"/>
    <property type="match status" value="3"/>
</dbReference>
<gene>
    <name evidence="16" type="primary">LOC108042509</name>
</gene>
<proteinExistence type="inferred from homology"/>
<dbReference type="FunFam" id="3.30.160.60:FF:000931">
    <property type="entry name" value="zinc finger protein 697"/>
    <property type="match status" value="1"/>
</dbReference>
<keyword evidence="9" id="KW-0804">Transcription</keyword>
<protein>
    <submittedName>
        <fullName evidence="16">Zinc finger protein 184 isoform X2</fullName>
    </submittedName>
</protein>
<evidence type="ECO:0000256" key="7">
    <source>
        <dbReference type="ARBA" id="ARBA00023015"/>
    </source>
</evidence>
<evidence type="ECO:0000256" key="6">
    <source>
        <dbReference type="ARBA" id="ARBA00022833"/>
    </source>
</evidence>
<organism evidence="16">
    <name type="scientific">Drosophila rhopaloa</name>
    <name type="common">Fruit fly</name>
    <dbReference type="NCBI Taxonomy" id="1041015"/>
    <lineage>
        <taxon>Eukaryota</taxon>
        <taxon>Metazoa</taxon>
        <taxon>Ecdysozoa</taxon>
        <taxon>Arthropoda</taxon>
        <taxon>Hexapoda</taxon>
        <taxon>Insecta</taxon>
        <taxon>Pterygota</taxon>
        <taxon>Neoptera</taxon>
        <taxon>Endopterygota</taxon>
        <taxon>Diptera</taxon>
        <taxon>Brachycera</taxon>
        <taxon>Muscomorpha</taxon>
        <taxon>Ephydroidea</taxon>
        <taxon>Drosophilidae</taxon>
        <taxon>Drosophila</taxon>
        <taxon>Sophophora</taxon>
    </lineage>
</organism>
<evidence type="ECO:0000256" key="3">
    <source>
        <dbReference type="ARBA" id="ARBA00022723"/>
    </source>
</evidence>
<dbReference type="InterPro" id="IPR013087">
    <property type="entry name" value="Znf_C2H2_type"/>
</dbReference>
<dbReference type="PROSITE" id="PS50157">
    <property type="entry name" value="ZINC_FINGER_C2H2_2"/>
    <property type="match status" value="5"/>
</dbReference>
<feature type="domain" description="C2H2-type" evidence="14">
    <location>
        <begin position="265"/>
        <end position="292"/>
    </location>
</feature>
<comment type="subcellular location">
    <subcellularLocation>
        <location evidence="1">Nucleus</location>
    </subcellularLocation>
</comment>
<evidence type="ECO:0000256" key="1">
    <source>
        <dbReference type="ARBA" id="ARBA00004123"/>
    </source>
</evidence>
<feature type="domain" description="C2H2-type" evidence="14">
    <location>
        <begin position="209"/>
        <end position="236"/>
    </location>
</feature>
<evidence type="ECO:0000256" key="4">
    <source>
        <dbReference type="ARBA" id="ARBA00022737"/>
    </source>
</evidence>
<dbReference type="GO" id="GO:0005634">
    <property type="term" value="C:nucleus"/>
    <property type="evidence" value="ECO:0007669"/>
    <property type="project" value="UniProtKB-SubCell"/>
</dbReference>
<keyword evidence="4" id="KW-0677">Repeat</keyword>
<feature type="binding site" evidence="12">
    <location>
        <position position="43"/>
    </location>
    <ligand>
        <name>Zn(2+)</name>
        <dbReference type="ChEBI" id="CHEBI:29105"/>
    </ligand>
</feature>
<keyword evidence="6 12" id="KW-0862">Zinc</keyword>
<evidence type="ECO:0000256" key="9">
    <source>
        <dbReference type="ARBA" id="ARBA00023163"/>
    </source>
</evidence>
<feature type="domain" description="C2H2-type" evidence="14">
    <location>
        <begin position="321"/>
        <end position="348"/>
    </location>
</feature>
<dbReference type="GeneID" id="108042509"/>
<feature type="binding site" evidence="12">
    <location>
        <position position="85"/>
    </location>
    <ligand>
        <name>Zn(2+)</name>
        <dbReference type="ChEBI" id="CHEBI:29105"/>
    </ligand>
</feature>
<evidence type="ECO:0000256" key="10">
    <source>
        <dbReference type="ARBA" id="ARBA00023242"/>
    </source>
</evidence>
<dbReference type="PROSITE" id="PS51915">
    <property type="entry name" value="ZAD"/>
    <property type="match status" value="1"/>
</dbReference>
<feature type="binding site" evidence="12">
    <location>
        <position position="46"/>
    </location>
    <ligand>
        <name>Zn(2+)</name>
        <dbReference type="ChEBI" id="CHEBI:29105"/>
    </ligand>
</feature>
<evidence type="ECO:0000256" key="13">
    <source>
        <dbReference type="SAM" id="MobiDB-lite"/>
    </source>
</evidence>
<keyword evidence="8" id="KW-0238">DNA-binding</keyword>
<name>A0A6P4EE02_DRORH</name>
<dbReference type="PANTHER" id="PTHR16515">
    <property type="entry name" value="PR DOMAIN ZINC FINGER PROTEIN"/>
    <property type="match status" value="1"/>
</dbReference>
<sequence length="353" mass="41171">MLPLGDFANQRYLSPYVLFKYLGVLACDNRTMPRYKENKELQCRICLLQPKDESLMPTEPDFREQIKRCTGVEMSENLNWPNRICTSCALLLRAALKLRSLCQKAETELLRQTEQEFHIEIINDGQDMKQYNDSKDMLTTEPSCSDSEVHYEYLESYDVTLESAEDEACSVDEMVSIEPTNSAPEESIYSLSPKPDAGEEEESSQSSSFACKICHNVYTEQIKLTTHMRVHSTEKPHECEICHKRFRQTPQLARHMNTHTGNRPYKCDYCDSSFADPSTRIKHQRIHTNERPYKCKFCSKSFAYSNVLRVHLKTHTGERPFSCQYCQRTFSQLHHKNAHEKSHKPKNELKTWK</sequence>
<dbReference type="OrthoDB" id="8113227at2759"/>
<dbReference type="FunFam" id="3.30.160.60:FF:000100">
    <property type="entry name" value="Zinc finger 45-like"/>
    <property type="match status" value="1"/>
</dbReference>
<feature type="domain" description="C2H2-type" evidence="14">
    <location>
        <begin position="237"/>
        <end position="264"/>
    </location>
</feature>
<accession>A0A6P4EE02</accession>
<evidence type="ECO:0000256" key="8">
    <source>
        <dbReference type="ARBA" id="ARBA00023125"/>
    </source>
</evidence>
<evidence type="ECO:0000313" key="16">
    <source>
        <dbReference type="RefSeq" id="XP_016976325.1"/>
    </source>
</evidence>